<protein>
    <submittedName>
        <fullName evidence="1">Uncharacterized protein</fullName>
    </submittedName>
</protein>
<accession>A0ABS1DQY9</accession>
<gene>
    <name evidence="1" type="ORF">CKO43_02105</name>
</gene>
<organism evidence="1 2">
    <name type="scientific">Rubrivivax gelatinosus</name>
    <name type="common">Rhodocyclus gelatinosus</name>
    <name type="synonym">Rhodopseudomonas gelatinosa</name>
    <dbReference type="NCBI Taxonomy" id="28068"/>
    <lineage>
        <taxon>Bacteria</taxon>
        <taxon>Pseudomonadati</taxon>
        <taxon>Pseudomonadota</taxon>
        <taxon>Betaproteobacteria</taxon>
        <taxon>Burkholderiales</taxon>
        <taxon>Sphaerotilaceae</taxon>
        <taxon>Rubrivivax</taxon>
    </lineage>
</organism>
<name>A0ABS1DQY9_RUBGE</name>
<keyword evidence="2" id="KW-1185">Reference proteome</keyword>
<proteinExistence type="predicted"/>
<reference evidence="1" key="2">
    <citation type="journal article" date="2020" name="Microorganisms">
        <title>Osmotic Adaptation and Compatible Solute Biosynthesis of Phototrophic Bacteria as Revealed from Genome Analyses.</title>
        <authorList>
            <person name="Imhoff J.F."/>
            <person name="Rahn T."/>
            <person name="Kunzel S."/>
            <person name="Keller A."/>
            <person name="Neulinger S.C."/>
        </authorList>
    </citation>
    <scope>NUCLEOTIDE SEQUENCE</scope>
    <source>
        <strain evidence="1">IM 151</strain>
    </source>
</reference>
<sequence>MAGPGNRSGHQWAAAPAFCPPQYTRQVDAPNGPEYVCDWRGAISVQIDNQLWSRTWWNSGDSVTEFSDVAKAQLPGWDTRFDEDFARWQASQPPEGSGCSDC</sequence>
<dbReference type="EMBL" id="NRRU01000004">
    <property type="protein sequence ID" value="MBK1711571.1"/>
    <property type="molecule type" value="Genomic_DNA"/>
</dbReference>
<dbReference type="Proteomes" id="UP001041814">
    <property type="component" value="Unassembled WGS sequence"/>
</dbReference>
<comment type="caution">
    <text evidence="1">The sequence shown here is derived from an EMBL/GenBank/DDBJ whole genome shotgun (WGS) entry which is preliminary data.</text>
</comment>
<reference evidence="1" key="1">
    <citation type="submission" date="2017-08" db="EMBL/GenBank/DDBJ databases">
        <authorList>
            <person name="Imhoff J.F."/>
            <person name="Rahn T."/>
            <person name="Kuenzel S."/>
            <person name="Neulinger S.C."/>
        </authorList>
    </citation>
    <scope>NUCLEOTIDE SEQUENCE</scope>
    <source>
        <strain evidence="1">IM 151</strain>
    </source>
</reference>
<evidence type="ECO:0000313" key="2">
    <source>
        <dbReference type="Proteomes" id="UP001041814"/>
    </source>
</evidence>
<evidence type="ECO:0000313" key="1">
    <source>
        <dbReference type="EMBL" id="MBK1711571.1"/>
    </source>
</evidence>